<keyword evidence="4" id="KW-0443">Lipid metabolism</keyword>
<dbReference type="Proteomes" id="UP001642483">
    <property type="component" value="Unassembled WGS sequence"/>
</dbReference>
<organism evidence="6 7">
    <name type="scientific">Clavelina lepadiformis</name>
    <name type="common">Light-bulb sea squirt</name>
    <name type="synonym">Ascidia lepadiformis</name>
    <dbReference type="NCBI Taxonomy" id="159417"/>
    <lineage>
        <taxon>Eukaryota</taxon>
        <taxon>Metazoa</taxon>
        <taxon>Chordata</taxon>
        <taxon>Tunicata</taxon>
        <taxon>Ascidiacea</taxon>
        <taxon>Aplousobranchia</taxon>
        <taxon>Clavelinidae</taxon>
        <taxon>Clavelina</taxon>
    </lineage>
</organism>
<evidence type="ECO:0000256" key="2">
    <source>
        <dbReference type="ARBA" id="ARBA00005254"/>
    </source>
</evidence>
<dbReference type="PANTHER" id="PTHR43149">
    <property type="entry name" value="ENOYL-COA HYDRATASE"/>
    <property type="match status" value="1"/>
</dbReference>
<keyword evidence="7" id="KW-1185">Reference proteome</keyword>
<dbReference type="InterPro" id="IPR014748">
    <property type="entry name" value="Enoyl-CoA_hydra_C"/>
</dbReference>
<proteinExistence type="inferred from homology"/>
<gene>
    <name evidence="6" type="ORF">CVLEPA_LOCUS18128</name>
</gene>
<evidence type="ECO:0000256" key="1">
    <source>
        <dbReference type="ARBA" id="ARBA00005005"/>
    </source>
</evidence>
<dbReference type="EMBL" id="CAWYQH010000102">
    <property type="protein sequence ID" value="CAK8686169.1"/>
    <property type="molecule type" value="Genomic_DNA"/>
</dbReference>
<dbReference type="PANTHER" id="PTHR43149:SF1">
    <property type="entry name" value="DELTA(3,5)-DELTA(2,4)-DIENOYL-COA ISOMERASE, MITOCHONDRIAL"/>
    <property type="match status" value="1"/>
</dbReference>
<comment type="caution">
    <text evidence="6">The sequence shown here is derived from an EMBL/GenBank/DDBJ whole genome shotgun (WGS) entry which is preliminary data.</text>
</comment>
<dbReference type="InterPro" id="IPR029045">
    <property type="entry name" value="ClpP/crotonase-like_dom_sf"/>
</dbReference>
<dbReference type="Gene3D" id="1.10.12.10">
    <property type="entry name" value="Lyase 2-enoyl-coa Hydratase, Chain A, domain 2"/>
    <property type="match status" value="1"/>
</dbReference>
<dbReference type="Pfam" id="PF00378">
    <property type="entry name" value="ECH_1"/>
    <property type="match status" value="1"/>
</dbReference>
<evidence type="ECO:0008006" key="8">
    <source>
        <dbReference type="Google" id="ProtNLM"/>
    </source>
</evidence>
<evidence type="ECO:0000256" key="3">
    <source>
        <dbReference type="ARBA" id="ARBA00022832"/>
    </source>
</evidence>
<protein>
    <recommendedName>
        <fullName evidence="8">Delta(3,5)-Delta(2,4)-dienoyl-CoA isomerase, mitochondrial</fullName>
    </recommendedName>
</protein>
<evidence type="ECO:0000313" key="6">
    <source>
        <dbReference type="EMBL" id="CAK8686169.1"/>
    </source>
</evidence>
<reference evidence="6 7" key="1">
    <citation type="submission" date="2024-02" db="EMBL/GenBank/DDBJ databases">
        <authorList>
            <person name="Daric V."/>
            <person name="Darras S."/>
        </authorList>
    </citation>
    <scope>NUCLEOTIDE SEQUENCE [LARGE SCALE GENOMIC DNA]</scope>
</reference>
<sequence length="283" mass="31132">MSTTADEYKFTTLSVNSPKPYVLHIQLDREEKHNTMNHAMWKDMTDCFSKASDDENVRSIVLSGKGRLFTAGLDLMEAAQNFSSSPDQDVARRGFKMAKYIGLAQESCSAIERCMKPVVVAIHGACIGGGMDVITACDIRLCAENAYFSIKEVDVGLAADMGTLQRLPKIIGNDSLVRELSYTARKIGSNEALSCGLVSKVYKDDKELMENALQLAAFIATKSPVAVQSTKVNLNYARNHSIPEGLEFMKSWNATMLQTEDIMKSAGAFMQKKTPADVEFSKL</sequence>
<evidence type="ECO:0000256" key="5">
    <source>
        <dbReference type="ARBA" id="ARBA00023235"/>
    </source>
</evidence>
<dbReference type="CDD" id="cd06558">
    <property type="entry name" value="crotonase-like"/>
    <property type="match status" value="1"/>
</dbReference>
<evidence type="ECO:0000313" key="7">
    <source>
        <dbReference type="Proteomes" id="UP001642483"/>
    </source>
</evidence>
<dbReference type="InterPro" id="IPR001753">
    <property type="entry name" value="Enoyl-CoA_hydra/iso"/>
</dbReference>
<name>A0ABP0G2V9_CLALP</name>
<dbReference type="InterPro" id="IPR045002">
    <property type="entry name" value="Ech1-like"/>
</dbReference>
<keyword evidence="5" id="KW-0413">Isomerase</keyword>
<accession>A0ABP0G2V9</accession>
<dbReference type="Gene3D" id="3.90.226.10">
    <property type="entry name" value="2-enoyl-CoA Hydratase, Chain A, domain 1"/>
    <property type="match status" value="1"/>
</dbReference>
<keyword evidence="3" id="KW-0276">Fatty acid metabolism</keyword>
<evidence type="ECO:0000256" key="4">
    <source>
        <dbReference type="ARBA" id="ARBA00023098"/>
    </source>
</evidence>
<comment type="similarity">
    <text evidence="2">Belongs to the enoyl-CoA hydratase/isomerase family.</text>
</comment>
<comment type="pathway">
    <text evidence="1">Lipid metabolism; fatty acid beta-oxidation.</text>
</comment>
<dbReference type="SUPFAM" id="SSF52096">
    <property type="entry name" value="ClpP/crotonase"/>
    <property type="match status" value="1"/>
</dbReference>